<name>A0A317E3H1_9PROT</name>
<gene>
    <name evidence="2" type="ORF">DKG75_11905</name>
</gene>
<evidence type="ECO:0000313" key="2">
    <source>
        <dbReference type="EMBL" id="PWR20696.1"/>
    </source>
</evidence>
<keyword evidence="3" id="KW-1185">Reference proteome</keyword>
<keyword evidence="1" id="KW-0472">Membrane</keyword>
<evidence type="ECO:0000313" key="3">
    <source>
        <dbReference type="Proteomes" id="UP000246077"/>
    </source>
</evidence>
<evidence type="ECO:0000256" key="1">
    <source>
        <dbReference type="SAM" id="Phobius"/>
    </source>
</evidence>
<proteinExistence type="predicted"/>
<keyword evidence="1" id="KW-0812">Transmembrane</keyword>
<comment type="caution">
    <text evidence="2">The sequence shown here is derived from an EMBL/GenBank/DDBJ whole genome shotgun (WGS) entry which is preliminary data.</text>
</comment>
<accession>A0A317E3H1</accession>
<dbReference type="AlphaFoldDB" id="A0A317E3H1"/>
<keyword evidence="1" id="KW-1133">Transmembrane helix</keyword>
<dbReference type="Proteomes" id="UP000246077">
    <property type="component" value="Unassembled WGS sequence"/>
</dbReference>
<organism evidence="2 3">
    <name type="scientific">Zavarzinia compransoris</name>
    <dbReference type="NCBI Taxonomy" id="1264899"/>
    <lineage>
        <taxon>Bacteria</taxon>
        <taxon>Pseudomonadati</taxon>
        <taxon>Pseudomonadota</taxon>
        <taxon>Alphaproteobacteria</taxon>
        <taxon>Rhodospirillales</taxon>
        <taxon>Zavarziniaceae</taxon>
        <taxon>Zavarzinia</taxon>
    </lineage>
</organism>
<feature type="transmembrane region" description="Helical" evidence="1">
    <location>
        <begin position="49"/>
        <end position="74"/>
    </location>
</feature>
<reference evidence="3" key="1">
    <citation type="submission" date="2018-05" db="EMBL/GenBank/DDBJ databases">
        <title>Zavarzinia sp. HR-AS.</title>
        <authorList>
            <person name="Lee Y."/>
            <person name="Jeon C.O."/>
        </authorList>
    </citation>
    <scope>NUCLEOTIDE SEQUENCE [LARGE SCALE GENOMIC DNA]</scope>
    <source>
        <strain evidence="3">DSM 1231</strain>
    </source>
</reference>
<dbReference type="EMBL" id="QGLF01000003">
    <property type="protein sequence ID" value="PWR20696.1"/>
    <property type="molecule type" value="Genomic_DNA"/>
</dbReference>
<protein>
    <recommendedName>
        <fullName evidence="4">DUF4870 domain-containing protein</fullName>
    </recommendedName>
</protein>
<sequence length="142" mass="15603">MTARTLSPACTFCRFDDYNRAQTATETAMTTLPPALPDQREEDLRTLAMIAHGCMAASFLNGITFFIAVIIAYVKRAEAAGTPYESHFASVIRTFWIGFVLSVIGILTSVIFVGLFILFGTFIYVLVKAVIGLIKASERKPL</sequence>
<feature type="transmembrane region" description="Helical" evidence="1">
    <location>
        <begin position="94"/>
        <end position="127"/>
    </location>
</feature>
<evidence type="ECO:0008006" key="4">
    <source>
        <dbReference type="Google" id="ProtNLM"/>
    </source>
</evidence>